<evidence type="ECO:0000313" key="2">
    <source>
        <dbReference type="Proteomes" id="UP000053257"/>
    </source>
</evidence>
<protein>
    <recommendedName>
        <fullName evidence="3">F-box domain-containing protein</fullName>
    </recommendedName>
</protein>
<dbReference type="HOGENOM" id="CLU_580187_0_0_1"/>
<gene>
    <name evidence="1" type="ORF">PHLGIDRAFT_456635</name>
</gene>
<proteinExistence type="predicted"/>
<name>A0A0C3PUX8_PHLG1</name>
<organism evidence="1 2">
    <name type="scientific">Phlebiopsis gigantea (strain 11061_1 CR5-6)</name>
    <name type="common">White-rot fungus</name>
    <name type="synonym">Peniophora gigantea</name>
    <dbReference type="NCBI Taxonomy" id="745531"/>
    <lineage>
        <taxon>Eukaryota</taxon>
        <taxon>Fungi</taxon>
        <taxon>Dikarya</taxon>
        <taxon>Basidiomycota</taxon>
        <taxon>Agaricomycotina</taxon>
        <taxon>Agaricomycetes</taxon>
        <taxon>Polyporales</taxon>
        <taxon>Phanerochaetaceae</taxon>
        <taxon>Phlebiopsis</taxon>
    </lineage>
</organism>
<reference evidence="1 2" key="1">
    <citation type="journal article" date="2014" name="PLoS Genet.">
        <title>Analysis of the Phlebiopsis gigantea genome, transcriptome and secretome provides insight into its pioneer colonization strategies of wood.</title>
        <authorList>
            <person name="Hori C."/>
            <person name="Ishida T."/>
            <person name="Igarashi K."/>
            <person name="Samejima M."/>
            <person name="Suzuki H."/>
            <person name="Master E."/>
            <person name="Ferreira P."/>
            <person name="Ruiz-Duenas F.J."/>
            <person name="Held B."/>
            <person name="Canessa P."/>
            <person name="Larrondo L.F."/>
            <person name="Schmoll M."/>
            <person name="Druzhinina I.S."/>
            <person name="Kubicek C.P."/>
            <person name="Gaskell J.A."/>
            <person name="Kersten P."/>
            <person name="St John F."/>
            <person name="Glasner J."/>
            <person name="Sabat G."/>
            <person name="Splinter BonDurant S."/>
            <person name="Syed K."/>
            <person name="Yadav J."/>
            <person name="Mgbeahuruike A.C."/>
            <person name="Kovalchuk A."/>
            <person name="Asiegbu F.O."/>
            <person name="Lackner G."/>
            <person name="Hoffmeister D."/>
            <person name="Rencoret J."/>
            <person name="Gutierrez A."/>
            <person name="Sun H."/>
            <person name="Lindquist E."/>
            <person name="Barry K."/>
            <person name="Riley R."/>
            <person name="Grigoriev I.V."/>
            <person name="Henrissat B."/>
            <person name="Kues U."/>
            <person name="Berka R.M."/>
            <person name="Martinez A.T."/>
            <person name="Covert S.F."/>
            <person name="Blanchette R.A."/>
            <person name="Cullen D."/>
        </authorList>
    </citation>
    <scope>NUCLEOTIDE SEQUENCE [LARGE SCALE GENOMIC DNA]</scope>
    <source>
        <strain evidence="1 2">11061_1 CR5-6</strain>
    </source>
</reference>
<keyword evidence="2" id="KW-1185">Reference proteome</keyword>
<dbReference type="AlphaFoldDB" id="A0A0C3PUX8"/>
<evidence type="ECO:0008006" key="3">
    <source>
        <dbReference type="Google" id="ProtNLM"/>
    </source>
</evidence>
<accession>A0A0C3PUX8</accession>
<dbReference type="Proteomes" id="UP000053257">
    <property type="component" value="Unassembled WGS sequence"/>
</dbReference>
<dbReference type="EMBL" id="KN840445">
    <property type="protein sequence ID" value="KIP11583.1"/>
    <property type="molecule type" value="Genomic_DNA"/>
</dbReference>
<evidence type="ECO:0000313" key="1">
    <source>
        <dbReference type="EMBL" id="KIP11583.1"/>
    </source>
</evidence>
<sequence>MVVCLPQEIVDQVIDHLHTNLISLRACTLVHTSWLSSSSLHLFRCIRWPPCPYLWDDLAQGSVEQCRCPRKGNSSWTEELMQLFTTSRDIGRYVQEFHLSLGGYWQLHPQRAHPTIRDNGRLHWKDLLKIVDAMPLLKHLNIRALRFRPASPDDQPSRTISRSLQGLSLNSPLRHLDLGSLGHFLRSFDQIKNLVIDDFRSPGPLAHYTPGPVPSVDSVTIVHALGNASPYFRAIQHNFDCGSIRFLFLVDIPFGDPEFVALEDIFRESPNLATIISDSTPYDIFLRVSFPCPGLREFRTFGYCMFNGSGISFTSWDNIWAVFASPMMSNVDSLSIKFSMGKIDNEDPVAMPDDAELEIVQVLRLLDWTLVNRAASRLRHFSLHLELDVASRFWTSDQNACVARVKTIVEDQVTSRVRDALELVVELAL</sequence>